<dbReference type="Proteomes" id="UP000249842">
    <property type="component" value="Unassembled WGS sequence"/>
</dbReference>
<feature type="region of interest" description="Disordered" evidence="1">
    <location>
        <begin position="69"/>
        <end position="88"/>
    </location>
</feature>
<evidence type="ECO:0000256" key="1">
    <source>
        <dbReference type="SAM" id="MobiDB-lite"/>
    </source>
</evidence>
<dbReference type="RefSeq" id="WP_111456377.1">
    <property type="nucleotide sequence ID" value="NZ_QFYP01000001.1"/>
</dbReference>
<proteinExistence type="predicted"/>
<sequence>MTEPTQGHGGPEELRRALEAADAMISRIEDLVADHLSRGEALDEKAAFYEVVQALEIAPEIRAIRLALGDSPSRFGEPTPLSAGDHTG</sequence>
<comment type="caution">
    <text evidence="2">The sequence shown here is derived from an EMBL/GenBank/DDBJ whole genome shotgun (WGS) entry which is preliminary data.</text>
</comment>
<reference evidence="3" key="1">
    <citation type="submission" date="2018-05" db="EMBL/GenBank/DDBJ databases">
        <authorList>
            <person name="Li X."/>
        </authorList>
    </citation>
    <scope>NUCLEOTIDE SEQUENCE [LARGE SCALE GENOMIC DNA]</scope>
    <source>
        <strain evidence="3">HKS-05</strain>
    </source>
</reference>
<evidence type="ECO:0000313" key="3">
    <source>
        <dbReference type="Proteomes" id="UP000249842"/>
    </source>
</evidence>
<evidence type="ECO:0000313" key="2">
    <source>
        <dbReference type="EMBL" id="RAK59084.1"/>
    </source>
</evidence>
<accession>A0A328AZQ1</accession>
<organism evidence="2 3">
    <name type="scientific">Phenylobacterium hankyongense</name>
    <dbReference type="NCBI Taxonomy" id="1813876"/>
    <lineage>
        <taxon>Bacteria</taxon>
        <taxon>Pseudomonadati</taxon>
        <taxon>Pseudomonadota</taxon>
        <taxon>Alphaproteobacteria</taxon>
        <taxon>Caulobacterales</taxon>
        <taxon>Caulobacteraceae</taxon>
        <taxon>Phenylobacterium</taxon>
    </lineage>
</organism>
<keyword evidence="3" id="KW-1185">Reference proteome</keyword>
<name>A0A328AZQ1_9CAUL</name>
<protein>
    <submittedName>
        <fullName evidence="2">Uncharacterized protein</fullName>
    </submittedName>
</protein>
<gene>
    <name evidence="2" type="ORF">DJ021_04345</name>
</gene>
<dbReference type="EMBL" id="QFYP01000001">
    <property type="protein sequence ID" value="RAK59084.1"/>
    <property type="molecule type" value="Genomic_DNA"/>
</dbReference>
<dbReference type="OrthoDB" id="7210945at2"/>
<dbReference type="AlphaFoldDB" id="A0A328AZQ1"/>